<evidence type="ECO:0000313" key="3">
    <source>
        <dbReference type="EMBL" id="QDV40617.1"/>
    </source>
</evidence>
<accession>A0A518HIE0</accession>
<dbReference type="GO" id="GO:0016787">
    <property type="term" value="F:hydrolase activity"/>
    <property type="evidence" value="ECO:0007669"/>
    <property type="project" value="InterPro"/>
</dbReference>
<dbReference type="RefSeq" id="WP_145384463.1">
    <property type="nucleotide sequence ID" value="NZ_CP037423.1"/>
</dbReference>
<dbReference type="OrthoDB" id="262927at2"/>
<sequence length="234" mass="26370">MLSHFLRCSDRAKTQRYYSIIAFVTISFCCGSVVADDWTTLFEGDSLGDWKPSRDNTQFAISDGVIVGTSSDQTHFLHTVETYGDFELELEVKLHDTDLNSGVQIRTALTRKNPKGEPRESIHGPQVDLGRSPGRSGHIFNQGNGAWITPKEDWTRNELMVNGEWNKLRVLAVGPRIQTWINGKQVADVTDDEAYAKYPSGVIALQVHGVKKSPERPRHVSFRSIRIRRIESSK</sequence>
<gene>
    <name evidence="3" type="ORF">Enr13x_04230</name>
</gene>
<dbReference type="KEGG" id="snep:Enr13x_04230"/>
<dbReference type="AlphaFoldDB" id="A0A518HIE0"/>
<dbReference type="EMBL" id="CP037423">
    <property type="protein sequence ID" value="QDV40617.1"/>
    <property type="molecule type" value="Genomic_DNA"/>
</dbReference>
<proteinExistence type="predicted"/>
<feature type="region of interest" description="Disordered" evidence="1">
    <location>
        <begin position="110"/>
        <end position="133"/>
    </location>
</feature>
<dbReference type="Gene3D" id="2.60.120.560">
    <property type="entry name" value="Exo-inulinase, domain 1"/>
    <property type="match status" value="1"/>
</dbReference>
<keyword evidence="4" id="KW-1185">Reference proteome</keyword>
<protein>
    <recommendedName>
        <fullName evidence="2">3-keto-alpha-glucoside-1,2-lyase/3-keto-2-hydroxy-glucal hydratase domain-containing protein</fullName>
    </recommendedName>
</protein>
<dbReference type="InterPro" id="IPR010496">
    <property type="entry name" value="AL/BT2_dom"/>
</dbReference>
<organism evidence="3 4">
    <name type="scientific">Stieleria neptunia</name>
    <dbReference type="NCBI Taxonomy" id="2527979"/>
    <lineage>
        <taxon>Bacteria</taxon>
        <taxon>Pseudomonadati</taxon>
        <taxon>Planctomycetota</taxon>
        <taxon>Planctomycetia</taxon>
        <taxon>Pirellulales</taxon>
        <taxon>Pirellulaceae</taxon>
        <taxon>Stieleria</taxon>
    </lineage>
</organism>
<name>A0A518HIE0_9BACT</name>
<reference evidence="3 4" key="1">
    <citation type="submission" date="2019-03" db="EMBL/GenBank/DDBJ databases">
        <title>Deep-cultivation of Planctomycetes and their phenomic and genomic characterization uncovers novel biology.</title>
        <authorList>
            <person name="Wiegand S."/>
            <person name="Jogler M."/>
            <person name="Boedeker C."/>
            <person name="Pinto D."/>
            <person name="Vollmers J."/>
            <person name="Rivas-Marin E."/>
            <person name="Kohn T."/>
            <person name="Peeters S.H."/>
            <person name="Heuer A."/>
            <person name="Rast P."/>
            <person name="Oberbeckmann S."/>
            <person name="Bunk B."/>
            <person name="Jeske O."/>
            <person name="Meyerdierks A."/>
            <person name="Storesund J.E."/>
            <person name="Kallscheuer N."/>
            <person name="Luecker S."/>
            <person name="Lage O.M."/>
            <person name="Pohl T."/>
            <person name="Merkel B.J."/>
            <person name="Hornburger P."/>
            <person name="Mueller R.-W."/>
            <person name="Bruemmer F."/>
            <person name="Labrenz M."/>
            <person name="Spormann A.M."/>
            <person name="Op den Camp H."/>
            <person name="Overmann J."/>
            <person name="Amann R."/>
            <person name="Jetten M.S.M."/>
            <person name="Mascher T."/>
            <person name="Medema M.H."/>
            <person name="Devos D.P."/>
            <person name="Kaster A.-K."/>
            <person name="Ovreas L."/>
            <person name="Rohde M."/>
            <person name="Galperin M.Y."/>
            <person name="Jogler C."/>
        </authorList>
    </citation>
    <scope>NUCLEOTIDE SEQUENCE [LARGE SCALE GENOMIC DNA]</scope>
    <source>
        <strain evidence="3 4">Enr13</strain>
    </source>
</reference>
<evidence type="ECO:0000256" key="1">
    <source>
        <dbReference type="SAM" id="MobiDB-lite"/>
    </source>
</evidence>
<evidence type="ECO:0000259" key="2">
    <source>
        <dbReference type="Pfam" id="PF06439"/>
    </source>
</evidence>
<dbReference type="Pfam" id="PF06439">
    <property type="entry name" value="3keto-disac_hyd"/>
    <property type="match status" value="1"/>
</dbReference>
<feature type="domain" description="3-keto-alpha-glucoside-1,2-lyase/3-keto-2-hydroxy-glucal hydratase" evidence="2">
    <location>
        <begin position="37"/>
        <end position="228"/>
    </location>
</feature>
<dbReference type="Proteomes" id="UP000319004">
    <property type="component" value="Chromosome"/>
</dbReference>
<evidence type="ECO:0000313" key="4">
    <source>
        <dbReference type="Proteomes" id="UP000319004"/>
    </source>
</evidence>